<proteinExistence type="predicted"/>
<evidence type="ECO:0000313" key="3">
    <source>
        <dbReference type="Proteomes" id="UP001162060"/>
    </source>
</evidence>
<evidence type="ECO:0000313" key="2">
    <source>
        <dbReference type="EMBL" id="CAK7935130.1"/>
    </source>
</evidence>
<comment type="caution">
    <text evidence="2">The sequence shown here is derived from an EMBL/GenBank/DDBJ whole genome shotgun (WGS) entry which is preliminary data.</text>
</comment>
<dbReference type="InterPro" id="IPR036020">
    <property type="entry name" value="WW_dom_sf"/>
</dbReference>
<dbReference type="AlphaFoldDB" id="A0AAV1UP25"/>
<sequence length="165" mass="18436">MEPSKKTGFWTQHVDPSNGRTYYFNMAIGRSVYELPLPLQTQVKTPTLDALRAWDSESAERKYGAAYREAGGDHKDDLRQKREEALAKCRSQAVEARESAPAKLVSLEERMALAAKKRKAEEVKHLAGSNKVLASASSSEYLDLVRQLQQPNDGEEGTGGKWLVR</sequence>
<dbReference type="Pfam" id="PF00397">
    <property type="entry name" value="WW"/>
    <property type="match status" value="1"/>
</dbReference>
<dbReference type="Gene3D" id="2.20.70.10">
    <property type="match status" value="1"/>
</dbReference>
<feature type="domain" description="WW" evidence="1">
    <location>
        <begin position="10"/>
        <end position="36"/>
    </location>
</feature>
<gene>
    <name evidence="2" type="ORF">PM001_LOCUS20280</name>
</gene>
<evidence type="ECO:0000259" key="1">
    <source>
        <dbReference type="Pfam" id="PF00397"/>
    </source>
</evidence>
<dbReference type="InterPro" id="IPR001202">
    <property type="entry name" value="WW_dom"/>
</dbReference>
<name>A0AAV1UP25_9STRA</name>
<dbReference type="SUPFAM" id="SSF51045">
    <property type="entry name" value="WW domain"/>
    <property type="match status" value="1"/>
</dbReference>
<dbReference type="CDD" id="cd00201">
    <property type="entry name" value="WW"/>
    <property type="match status" value="1"/>
</dbReference>
<reference evidence="2" key="1">
    <citation type="submission" date="2024-01" db="EMBL/GenBank/DDBJ databases">
        <authorList>
            <person name="Webb A."/>
        </authorList>
    </citation>
    <scope>NUCLEOTIDE SEQUENCE</scope>
    <source>
        <strain evidence="2">Pm1</strain>
    </source>
</reference>
<protein>
    <recommendedName>
        <fullName evidence="1">WW domain-containing protein</fullName>
    </recommendedName>
</protein>
<accession>A0AAV1UP25</accession>
<dbReference type="EMBL" id="CAKLBY020000221">
    <property type="protein sequence ID" value="CAK7935130.1"/>
    <property type="molecule type" value="Genomic_DNA"/>
</dbReference>
<organism evidence="2 3">
    <name type="scientific">Peronospora matthiolae</name>
    <dbReference type="NCBI Taxonomy" id="2874970"/>
    <lineage>
        <taxon>Eukaryota</taxon>
        <taxon>Sar</taxon>
        <taxon>Stramenopiles</taxon>
        <taxon>Oomycota</taxon>
        <taxon>Peronosporomycetes</taxon>
        <taxon>Peronosporales</taxon>
        <taxon>Peronosporaceae</taxon>
        <taxon>Peronospora</taxon>
    </lineage>
</organism>
<dbReference type="Proteomes" id="UP001162060">
    <property type="component" value="Unassembled WGS sequence"/>
</dbReference>